<evidence type="ECO:0000256" key="1">
    <source>
        <dbReference type="SAM" id="SignalP"/>
    </source>
</evidence>
<accession>A0A7I7QP84</accession>
<dbReference type="KEGG" id="msei:MSEDJ_22270"/>
<name>A0A7I7QP84_9MYCO</name>
<dbReference type="RefSeq" id="WP_246231099.1">
    <property type="nucleotide sequence ID" value="NZ_AP022588.1"/>
</dbReference>
<dbReference type="PROSITE" id="PS51257">
    <property type="entry name" value="PROKAR_LIPOPROTEIN"/>
    <property type="match status" value="1"/>
</dbReference>
<dbReference type="EMBL" id="AP022588">
    <property type="protein sequence ID" value="BBY28131.1"/>
    <property type="molecule type" value="Genomic_DNA"/>
</dbReference>
<reference evidence="2 3" key="1">
    <citation type="journal article" date="2019" name="Emerg. Microbes Infect.">
        <title>Comprehensive subspecies identification of 175 nontuberculous mycobacteria species based on 7547 genomic profiles.</title>
        <authorList>
            <person name="Matsumoto Y."/>
            <person name="Kinjo T."/>
            <person name="Motooka D."/>
            <person name="Nabeya D."/>
            <person name="Jung N."/>
            <person name="Uechi K."/>
            <person name="Horii T."/>
            <person name="Iida T."/>
            <person name="Fujita J."/>
            <person name="Nakamura S."/>
        </authorList>
    </citation>
    <scope>NUCLEOTIDE SEQUENCE [LARGE SCALE GENOMIC DNA]</scope>
    <source>
        <strain evidence="2 3">JCM 17899</strain>
    </source>
</reference>
<protein>
    <recommendedName>
        <fullName evidence="4">Lipoprotein LppJ</fullName>
    </recommendedName>
</protein>
<sequence length="172" mass="18145">MSKQTARVTTVAVLAAALLSGCGVVSTMKNEGVKNPITPEQSKAQVIDAAKEVVSTLGIEAIRPAFWHASCNDQGEAPFRGQMRIGYPQAGSFEASDAEIASMVQRLESNGWSKAPDFLTHGTALQKNGIVAVFSPQNVSVPTRSLEFFGECSDVTTSKEAGGETEIVSLTP</sequence>
<dbReference type="AlphaFoldDB" id="A0A7I7QP84"/>
<evidence type="ECO:0000313" key="2">
    <source>
        <dbReference type="EMBL" id="BBY28131.1"/>
    </source>
</evidence>
<proteinExistence type="predicted"/>
<feature type="chain" id="PRO_5029620515" description="Lipoprotein LppJ" evidence="1">
    <location>
        <begin position="28"/>
        <end position="172"/>
    </location>
</feature>
<gene>
    <name evidence="2" type="ORF">MSEDJ_22270</name>
</gene>
<keyword evidence="3" id="KW-1185">Reference proteome</keyword>
<feature type="signal peptide" evidence="1">
    <location>
        <begin position="1"/>
        <end position="27"/>
    </location>
</feature>
<organism evidence="2 3">
    <name type="scientific">Mycolicibacterium sediminis</name>
    <dbReference type="NCBI Taxonomy" id="1286180"/>
    <lineage>
        <taxon>Bacteria</taxon>
        <taxon>Bacillati</taxon>
        <taxon>Actinomycetota</taxon>
        <taxon>Actinomycetes</taxon>
        <taxon>Mycobacteriales</taxon>
        <taxon>Mycobacteriaceae</taxon>
        <taxon>Mycolicibacterium</taxon>
    </lineage>
</organism>
<keyword evidence="1" id="KW-0732">Signal</keyword>
<dbReference type="Proteomes" id="UP000467193">
    <property type="component" value="Chromosome"/>
</dbReference>
<evidence type="ECO:0000313" key="3">
    <source>
        <dbReference type="Proteomes" id="UP000467193"/>
    </source>
</evidence>
<evidence type="ECO:0008006" key="4">
    <source>
        <dbReference type="Google" id="ProtNLM"/>
    </source>
</evidence>